<dbReference type="InterPro" id="IPR051549">
    <property type="entry name" value="PEP_Utilizing_Enz"/>
</dbReference>
<feature type="chain" id="PRO_5014985349" evidence="2">
    <location>
        <begin position="23"/>
        <end position="977"/>
    </location>
</feature>
<organism evidence="4 5">
    <name type="scientific">Mariprofundus aestuarium</name>
    <dbReference type="NCBI Taxonomy" id="1921086"/>
    <lineage>
        <taxon>Bacteria</taxon>
        <taxon>Pseudomonadati</taxon>
        <taxon>Pseudomonadota</taxon>
        <taxon>Candidatius Mariprofundia</taxon>
        <taxon>Mariprofundales</taxon>
        <taxon>Mariprofundaceae</taxon>
        <taxon>Mariprofundus</taxon>
    </lineage>
</organism>
<dbReference type="InterPro" id="IPR002192">
    <property type="entry name" value="PPDK_AMP/ATP-bd"/>
</dbReference>
<dbReference type="EMBL" id="CP018799">
    <property type="protein sequence ID" value="ATX79195.1"/>
    <property type="molecule type" value="Genomic_DNA"/>
</dbReference>
<dbReference type="Gene3D" id="3.30.1490.20">
    <property type="entry name" value="ATP-grasp fold, A domain"/>
    <property type="match status" value="1"/>
</dbReference>
<dbReference type="InterPro" id="IPR013815">
    <property type="entry name" value="ATP_grasp_subdomain_1"/>
</dbReference>
<feature type="signal peptide" evidence="2">
    <location>
        <begin position="1"/>
        <end position="22"/>
    </location>
</feature>
<feature type="region of interest" description="Disordered" evidence="1">
    <location>
        <begin position="946"/>
        <end position="977"/>
    </location>
</feature>
<dbReference type="GO" id="GO:0005524">
    <property type="term" value="F:ATP binding"/>
    <property type="evidence" value="ECO:0007669"/>
    <property type="project" value="InterPro"/>
</dbReference>
<feature type="domain" description="Pyruvate phosphate dikinase AMP/ATP-binding" evidence="3">
    <location>
        <begin position="624"/>
        <end position="949"/>
    </location>
</feature>
<dbReference type="Gene3D" id="3.50.30.10">
    <property type="entry name" value="Phosphohistidine domain"/>
    <property type="match status" value="1"/>
</dbReference>
<name>A0A2K8KWD8_MARES</name>
<gene>
    <name evidence="4" type="ORF">Ga0123461_0775</name>
</gene>
<evidence type="ECO:0000313" key="4">
    <source>
        <dbReference type="EMBL" id="ATX79195.1"/>
    </source>
</evidence>
<keyword evidence="5" id="KW-1185">Reference proteome</keyword>
<dbReference type="Pfam" id="PF01326">
    <property type="entry name" value="PPDK_N"/>
    <property type="match status" value="1"/>
</dbReference>
<dbReference type="KEGG" id="maes:Ga0123461_0775"/>
<dbReference type="PANTHER" id="PTHR43615">
    <property type="entry name" value="PHOSPHOENOLPYRUVATE SYNTHASE-RELATED"/>
    <property type="match status" value="1"/>
</dbReference>
<dbReference type="PANTHER" id="PTHR43615:SF1">
    <property type="entry name" value="PPDK_N DOMAIN-CONTAINING PROTEIN"/>
    <property type="match status" value="1"/>
</dbReference>
<dbReference type="Proteomes" id="UP000231701">
    <property type="component" value="Chromosome"/>
</dbReference>
<keyword evidence="4" id="KW-0808">Transferase</keyword>
<keyword evidence="4" id="KW-0670">Pyruvate</keyword>
<accession>A0A2K8KWD8</accession>
<proteinExistence type="predicted"/>
<dbReference type="SUPFAM" id="SSF56059">
    <property type="entry name" value="Glutathione synthetase ATP-binding domain-like"/>
    <property type="match status" value="1"/>
</dbReference>
<keyword evidence="2" id="KW-0732">Signal</keyword>
<evidence type="ECO:0000313" key="5">
    <source>
        <dbReference type="Proteomes" id="UP000231701"/>
    </source>
</evidence>
<evidence type="ECO:0000256" key="1">
    <source>
        <dbReference type="SAM" id="MobiDB-lite"/>
    </source>
</evidence>
<dbReference type="Gene3D" id="3.30.470.20">
    <property type="entry name" value="ATP-grasp fold, B domain"/>
    <property type="match status" value="1"/>
</dbReference>
<evidence type="ECO:0000259" key="3">
    <source>
        <dbReference type="Pfam" id="PF01326"/>
    </source>
</evidence>
<keyword evidence="4" id="KW-0418">Kinase</keyword>
<evidence type="ECO:0000256" key="2">
    <source>
        <dbReference type="SAM" id="SignalP"/>
    </source>
</evidence>
<dbReference type="AlphaFoldDB" id="A0A2K8KWD8"/>
<reference evidence="4 5" key="1">
    <citation type="submission" date="2016-12" db="EMBL/GenBank/DDBJ databases">
        <title>Isolation and genomic insights into novel planktonic Zetaproteobacteria from stratified waters of the Chesapeake Bay.</title>
        <authorList>
            <person name="McAllister S.M."/>
            <person name="Kato S."/>
            <person name="Chan C.S."/>
            <person name="Chiu B.K."/>
            <person name="Field E.K."/>
        </authorList>
    </citation>
    <scope>NUCLEOTIDE SEQUENCE [LARGE SCALE GENOMIC DNA]</scope>
    <source>
        <strain evidence="4 5">CP-5</strain>
    </source>
</reference>
<dbReference type="GO" id="GO:0016301">
    <property type="term" value="F:kinase activity"/>
    <property type="evidence" value="ECO:0007669"/>
    <property type="project" value="UniProtKB-KW"/>
</dbReference>
<protein>
    <submittedName>
        <fullName evidence="4">Pyruvate phosphate dikinase, PEP/pyruvate binding domain</fullName>
    </submittedName>
</protein>
<sequence>MIVRITFTLLLVASLSAGFAQAAVGRQTDQYRDLIDQFKKAPRGPFQGVQWFCKDGSVWPPKENACRKHGGGHQHGDLSDRAYALRANGYLIANVISGLEPEDFVGPDARLDDYRQILLERFLIRVDDGWVFRRARYYRGALQVEDEQVAAKNIMAALLADAAWMTPERYLLLRESTLLLPLAVEPQLGAKIRQAASDISEADEGFYELRVKVHSMPDAGDSERVRAYARESGLDDLQEAYESLAVDMDALYAMHTTPSQLKLLAEESWNRKFKKEMLDTINALNSAKGLAEAIAVTASRAQRFRKILLQENSYTVHNRLRFLRASLILEQEAYALGNQLLETSGQASRGARLSWLRHLGAAVHATGMLSDRQWQEIQSELFRLGENGSLSVAEYYAGLRYLARITQWSQRSLEFHFGATVERWHVLTDLAQNFIPDRVRSSPLLPFTGILDSLIADASQLSGMKHRVFGQEVATGVRGLNPGLQRGILLLSPERGTEMRTDGIYILQSTRQELTPVAGIITRGEGSSLSHMQLLARNLGIPNLVVDEALYPRIKSHVGERVVVAISHQGVVSIERDSPEWDVIFGGETLAEEITIKADLNKLDLDDRTLKPLSRVRSRDSGRTIGPKAANLGELFHFYPDMVNPGLVIPFGAFRQYLDQPLYDGAPSAFEWMKSQYDRLDSIKDATQRNRETRLFLNLLHEWIENSDPGEDFKNSLRQALGNVFGEEGSYGLFVRSDTNIEDLPGFSGAGLNLTVPNVVGFDAIVKAILRVWASPFSERSYAWRQSLMVMPEHVYPAVLLMKSFASEKSGVLVTSDVDSGDRSWISIAANEGVGGAVDGQAAEEIRVQRVSGDVKLLAQASAPLQKLLNPKGGIEKKPASGSQHVLSHGEIEQLRSLVADVERRFPLPRDLSGLPVVADIEFGFQQGRMALFQIRPFVESRRARSSQTLVDMDRDASGKHAGRVRLDQPPLVSGAL</sequence>